<organism evidence="2 3">
    <name type="scientific">Lymnaea stagnalis</name>
    <name type="common">Great pond snail</name>
    <name type="synonym">Helix stagnalis</name>
    <dbReference type="NCBI Taxonomy" id="6523"/>
    <lineage>
        <taxon>Eukaryota</taxon>
        <taxon>Metazoa</taxon>
        <taxon>Spiralia</taxon>
        <taxon>Lophotrochozoa</taxon>
        <taxon>Mollusca</taxon>
        <taxon>Gastropoda</taxon>
        <taxon>Heterobranchia</taxon>
        <taxon>Euthyneura</taxon>
        <taxon>Panpulmonata</taxon>
        <taxon>Hygrophila</taxon>
        <taxon>Lymnaeoidea</taxon>
        <taxon>Lymnaeidae</taxon>
        <taxon>Lymnaea</taxon>
    </lineage>
</organism>
<gene>
    <name evidence="2" type="ORF">GSLYS_00005906001</name>
</gene>
<sequence length="383" mass="43473">MQKEVKDQIVATIYGQCVGDALGLLTEFMTKIDAKKYYGRRPKDLKYSQKVPDFHRSRWQEGDWTDDSDHMIVIMQSILNNKGQILVTDFALRIKRWMEQGFPELGDYGGMGIGKTTSTVLKHHNFTTDPHKVSYECWDNSQRNIAPNGAVMRTSVLGIHHFDDLEAVVSNTLDICKTTHADPRCQASCVAVSVCISLMLQHTAKQSPDQKSQLDVESLVTKSYEQACRVLGTEEEKKELFFYMNCSKLKKLQLTEPGKIGYTYKCLGAGFWALRQKDFKKAMIKLIMEGGDADTNAAVAGAMLGCALGRSAIPDLWITGLKHREWLSGYIDRFLKLQEEMKLPVQQRSCYEDLDMNLLTESDARLKEERAIAFKFKAAQKRN</sequence>
<dbReference type="SUPFAM" id="SSF101478">
    <property type="entry name" value="ADP-ribosylglycohydrolase"/>
    <property type="match status" value="1"/>
</dbReference>
<evidence type="ECO:0000256" key="1">
    <source>
        <dbReference type="PIRSR" id="PIRSR605502-1"/>
    </source>
</evidence>
<evidence type="ECO:0000313" key="2">
    <source>
        <dbReference type="EMBL" id="CAL1531811.1"/>
    </source>
</evidence>
<keyword evidence="1" id="KW-0460">Magnesium</keyword>
<feature type="binding site" evidence="1">
    <location>
        <position position="294"/>
    </location>
    <ligand>
        <name>Mg(2+)</name>
        <dbReference type="ChEBI" id="CHEBI:18420"/>
        <label>1</label>
    </ligand>
</feature>
<comment type="cofactor">
    <cofactor evidence="1">
        <name>Mg(2+)</name>
        <dbReference type="ChEBI" id="CHEBI:18420"/>
    </cofactor>
    <text evidence="1">Binds 2 magnesium ions per subunit.</text>
</comment>
<dbReference type="EMBL" id="CAXITT010000098">
    <property type="protein sequence ID" value="CAL1531811.1"/>
    <property type="molecule type" value="Genomic_DNA"/>
</dbReference>
<feature type="binding site" evidence="1">
    <location>
        <position position="67"/>
    </location>
    <ligand>
        <name>Mg(2+)</name>
        <dbReference type="ChEBI" id="CHEBI:18420"/>
        <label>1</label>
    </ligand>
</feature>
<dbReference type="PANTHER" id="PTHR16222:SF40">
    <property type="entry name" value="ADP-RIBOSYLGLYCOHYDROLASE"/>
    <property type="match status" value="1"/>
</dbReference>
<dbReference type="Pfam" id="PF03747">
    <property type="entry name" value="ADP_ribosyl_GH"/>
    <property type="match status" value="1"/>
</dbReference>
<dbReference type="InterPro" id="IPR036705">
    <property type="entry name" value="Ribosyl_crysJ1_sf"/>
</dbReference>
<dbReference type="Proteomes" id="UP001497497">
    <property type="component" value="Unassembled WGS sequence"/>
</dbReference>
<keyword evidence="1" id="KW-0479">Metal-binding</keyword>
<dbReference type="InterPro" id="IPR005502">
    <property type="entry name" value="Ribosyl_crysJ1"/>
</dbReference>
<feature type="binding site" evidence="1">
    <location>
        <position position="292"/>
    </location>
    <ligand>
        <name>Mg(2+)</name>
        <dbReference type="ChEBI" id="CHEBI:18420"/>
        <label>1</label>
    </ligand>
</feature>
<dbReference type="InterPro" id="IPR050792">
    <property type="entry name" value="ADP-ribosylglycohydrolase"/>
</dbReference>
<feature type="binding site" evidence="1">
    <location>
        <position position="295"/>
    </location>
    <ligand>
        <name>Mg(2+)</name>
        <dbReference type="ChEBI" id="CHEBI:18420"/>
        <label>1</label>
    </ligand>
</feature>
<dbReference type="Gene3D" id="1.10.4080.10">
    <property type="entry name" value="ADP-ribosylation/Crystallin J1"/>
    <property type="match status" value="1"/>
</dbReference>
<protein>
    <submittedName>
        <fullName evidence="2">Uncharacterized protein</fullName>
    </submittedName>
</protein>
<evidence type="ECO:0000313" key="3">
    <source>
        <dbReference type="Proteomes" id="UP001497497"/>
    </source>
</evidence>
<dbReference type="PANTHER" id="PTHR16222">
    <property type="entry name" value="ADP-RIBOSYLGLYCOHYDROLASE"/>
    <property type="match status" value="1"/>
</dbReference>
<name>A0AAV2HD48_LYMST</name>
<keyword evidence="3" id="KW-1185">Reference proteome</keyword>
<dbReference type="AlphaFoldDB" id="A0AAV2HD48"/>
<comment type="caution">
    <text evidence="2">The sequence shown here is derived from an EMBL/GenBank/DDBJ whole genome shotgun (WGS) entry which is preliminary data.</text>
</comment>
<reference evidence="2 3" key="1">
    <citation type="submission" date="2024-04" db="EMBL/GenBank/DDBJ databases">
        <authorList>
            <consortium name="Genoscope - CEA"/>
            <person name="William W."/>
        </authorList>
    </citation>
    <scope>NUCLEOTIDE SEQUENCE [LARGE SCALE GENOMIC DNA]</scope>
</reference>
<accession>A0AAV2HD48</accession>
<feature type="binding site" evidence="1">
    <location>
        <position position="66"/>
    </location>
    <ligand>
        <name>Mg(2+)</name>
        <dbReference type="ChEBI" id="CHEBI:18420"/>
        <label>1</label>
    </ligand>
</feature>
<feature type="binding site" evidence="1">
    <location>
        <position position="65"/>
    </location>
    <ligand>
        <name>Mg(2+)</name>
        <dbReference type="ChEBI" id="CHEBI:18420"/>
        <label>1</label>
    </ligand>
</feature>
<proteinExistence type="predicted"/>
<dbReference type="GO" id="GO:0046872">
    <property type="term" value="F:metal ion binding"/>
    <property type="evidence" value="ECO:0007669"/>
    <property type="project" value="UniProtKB-KW"/>
</dbReference>